<sequence>MTVRLKKLHDQVMVITGASSGIGLATARMAARQGAKVVLACRNQQALDEIVESIRAEGGDALAVQADVGVAADHDRILGAATEKYGLVDTWVNNAGVSIFGRLEDVPVEDQRKLFDTNYWGVVYGSITAVAHLKKHGGALINIGSEVSDRAVPLQGAYSASKHAVKGYTDALRMELEAEGAPVSVTLIKPASVATGYARHARNYMDVEPSLPPPIYAADTVARAILYAAQHPRRDIYVGSASKVMSSMGWRMPGVADQLAGWLIRKQRSETAAADRADALYEAGAPVQDDTARDGAHAPHVRRHSMYTQLSTSGRGLVWAGAAALICGTVLTAARGRRWH</sequence>
<dbReference type="SUPFAM" id="SSF51735">
    <property type="entry name" value="NAD(P)-binding Rossmann-fold domains"/>
    <property type="match status" value="1"/>
</dbReference>
<dbReference type="Proteomes" id="UP000216947">
    <property type="component" value="Unassembled WGS sequence"/>
</dbReference>
<dbReference type="AlphaFoldDB" id="A0A261RBX5"/>
<dbReference type="PRINTS" id="PR00081">
    <property type="entry name" value="GDHRDH"/>
</dbReference>
<reference evidence="5" key="1">
    <citation type="submission" date="2017-05" db="EMBL/GenBank/DDBJ databases">
        <title>Complete and WGS of Bordetella genogroups.</title>
        <authorList>
            <person name="Spilker T."/>
            <person name="Lipuma J."/>
        </authorList>
    </citation>
    <scope>NUCLEOTIDE SEQUENCE [LARGE SCALE GENOMIC DNA]</scope>
    <source>
        <strain evidence="5">AU18089</strain>
    </source>
</reference>
<dbReference type="EMBL" id="NEVK01000004">
    <property type="protein sequence ID" value="OZI22495.1"/>
    <property type="molecule type" value="Genomic_DNA"/>
</dbReference>
<comment type="caution">
    <text evidence="4">The sequence shown here is derived from an EMBL/GenBank/DDBJ whole genome shotgun (WGS) entry which is preliminary data.</text>
</comment>
<dbReference type="PRINTS" id="PR00080">
    <property type="entry name" value="SDRFAMILY"/>
</dbReference>
<protein>
    <submittedName>
        <fullName evidence="4">Short-chain dehydrogenase</fullName>
    </submittedName>
</protein>
<evidence type="ECO:0000256" key="2">
    <source>
        <dbReference type="ARBA" id="ARBA00023002"/>
    </source>
</evidence>
<proteinExistence type="inferred from homology"/>
<evidence type="ECO:0000313" key="5">
    <source>
        <dbReference type="Proteomes" id="UP000216947"/>
    </source>
</evidence>
<organism evidence="4 5">
    <name type="scientific">Bordetella genomosp. 7</name>
    <dbReference type="NCBI Taxonomy" id="1416805"/>
    <lineage>
        <taxon>Bacteria</taxon>
        <taxon>Pseudomonadati</taxon>
        <taxon>Pseudomonadota</taxon>
        <taxon>Betaproteobacteria</taxon>
        <taxon>Burkholderiales</taxon>
        <taxon>Alcaligenaceae</taxon>
        <taxon>Bordetella</taxon>
    </lineage>
</organism>
<dbReference type="GO" id="GO:0016020">
    <property type="term" value="C:membrane"/>
    <property type="evidence" value="ECO:0007669"/>
    <property type="project" value="TreeGrafter"/>
</dbReference>
<name>A0A261RBX5_9BORD</name>
<keyword evidence="5" id="KW-1185">Reference proteome</keyword>
<dbReference type="PROSITE" id="PS00061">
    <property type="entry name" value="ADH_SHORT"/>
    <property type="match status" value="1"/>
</dbReference>
<evidence type="ECO:0000313" key="4">
    <source>
        <dbReference type="EMBL" id="OZI22495.1"/>
    </source>
</evidence>
<dbReference type="NCBIfam" id="NF005495">
    <property type="entry name" value="PRK07109.1"/>
    <property type="match status" value="1"/>
</dbReference>
<dbReference type="InterPro" id="IPR002347">
    <property type="entry name" value="SDR_fam"/>
</dbReference>
<dbReference type="PANTHER" id="PTHR44196">
    <property type="entry name" value="DEHYDROGENASE/REDUCTASE SDR FAMILY MEMBER 7B"/>
    <property type="match status" value="1"/>
</dbReference>
<accession>A0A261RBX5</accession>
<dbReference type="Pfam" id="PF00106">
    <property type="entry name" value="adh_short"/>
    <property type="match status" value="1"/>
</dbReference>
<evidence type="ECO:0000256" key="3">
    <source>
        <dbReference type="RuleBase" id="RU000363"/>
    </source>
</evidence>
<keyword evidence="2" id="KW-0560">Oxidoreductase</keyword>
<gene>
    <name evidence="4" type="ORF">CAL19_08140</name>
</gene>
<dbReference type="InterPro" id="IPR036291">
    <property type="entry name" value="NAD(P)-bd_dom_sf"/>
</dbReference>
<dbReference type="Gene3D" id="3.40.50.720">
    <property type="entry name" value="NAD(P)-binding Rossmann-like Domain"/>
    <property type="match status" value="1"/>
</dbReference>
<dbReference type="RefSeq" id="WP_094796511.1">
    <property type="nucleotide sequence ID" value="NZ_NEVK01000004.1"/>
</dbReference>
<comment type="similarity">
    <text evidence="1 3">Belongs to the short-chain dehydrogenases/reductases (SDR) family.</text>
</comment>
<dbReference type="GO" id="GO:0016491">
    <property type="term" value="F:oxidoreductase activity"/>
    <property type="evidence" value="ECO:0007669"/>
    <property type="project" value="UniProtKB-KW"/>
</dbReference>
<evidence type="ECO:0000256" key="1">
    <source>
        <dbReference type="ARBA" id="ARBA00006484"/>
    </source>
</evidence>
<dbReference type="InterPro" id="IPR020904">
    <property type="entry name" value="Sc_DH/Rdtase_CS"/>
</dbReference>
<dbReference type="PANTHER" id="PTHR44196:SF1">
    <property type="entry name" value="DEHYDROGENASE_REDUCTASE SDR FAMILY MEMBER 7B"/>
    <property type="match status" value="1"/>
</dbReference>